<name>A0A0N4YG94_NIPBR</name>
<evidence type="ECO:0000313" key="3">
    <source>
        <dbReference type="Proteomes" id="UP000271162"/>
    </source>
</evidence>
<dbReference type="EMBL" id="UYSL01021901">
    <property type="protein sequence ID" value="VDL79414.1"/>
    <property type="molecule type" value="Genomic_DNA"/>
</dbReference>
<feature type="compositionally biased region" description="Basic and acidic residues" evidence="1">
    <location>
        <begin position="363"/>
        <end position="372"/>
    </location>
</feature>
<accession>A0A0N4YG94</accession>
<dbReference type="STRING" id="27835.A0A0N4YG94"/>
<sequence length="380" mass="43351">MPSSERRALNDWPTQSCAGNELALFNNCYEVRGYGQYHQFNKACGGSVKPHSVESQLEASWLAYFLGDGNPEVWIANGEALDYYEEIKPVKQKMKRKHIKKYGEYKGPAPVKLRMKQLSDGLQRGQAIFAHPNESHSFLCSKSGVYLKQGIEHLVSEAEKLDFDIKQLFDNNGLPRPFIRFNWVQPVQATKYDADITKMHEICRVFVNGYVASRFDFQNDTEYQKIFQANTRAFKVFRVPIKRHKSVTVDPFCPDATAAKRAEFKNTMQKRFSYITIGGNMSTVPVEHWQSEFPKNLCADTPRITVAMTPKGYRDYPAITRLPVLCTFGNPPNLKTRPEDSICPKGAHYDSKKQQCQCNDPNTDGRKVDPESFGHLPEVS</sequence>
<dbReference type="WBParaSite" id="NBR_0001581901-mRNA-1">
    <property type="protein sequence ID" value="NBR_0001581901-mRNA-1"/>
    <property type="gene ID" value="NBR_0001581901"/>
</dbReference>
<dbReference type="Proteomes" id="UP000271162">
    <property type="component" value="Unassembled WGS sequence"/>
</dbReference>
<reference evidence="4" key="1">
    <citation type="submission" date="2017-02" db="UniProtKB">
        <authorList>
            <consortium name="WormBaseParasite"/>
        </authorList>
    </citation>
    <scope>IDENTIFICATION</scope>
</reference>
<keyword evidence="3" id="KW-1185">Reference proteome</keyword>
<proteinExistence type="predicted"/>
<feature type="region of interest" description="Disordered" evidence="1">
    <location>
        <begin position="337"/>
        <end position="380"/>
    </location>
</feature>
<evidence type="ECO:0000313" key="2">
    <source>
        <dbReference type="EMBL" id="VDL79414.1"/>
    </source>
</evidence>
<evidence type="ECO:0000313" key="4">
    <source>
        <dbReference type="WBParaSite" id="NBR_0001581901-mRNA-1"/>
    </source>
</evidence>
<feature type="compositionally biased region" description="Basic and acidic residues" evidence="1">
    <location>
        <begin position="337"/>
        <end position="353"/>
    </location>
</feature>
<protein>
    <submittedName>
        <fullName evidence="4">Helitron_like_N domain-containing protein</fullName>
    </submittedName>
</protein>
<dbReference type="AlphaFoldDB" id="A0A0N4YG94"/>
<organism evidence="4">
    <name type="scientific">Nippostrongylus brasiliensis</name>
    <name type="common">Rat hookworm</name>
    <dbReference type="NCBI Taxonomy" id="27835"/>
    <lineage>
        <taxon>Eukaryota</taxon>
        <taxon>Metazoa</taxon>
        <taxon>Ecdysozoa</taxon>
        <taxon>Nematoda</taxon>
        <taxon>Chromadorea</taxon>
        <taxon>Rhabditida</taxon>
        <taxon>Rhabditina</taxon>
        <taxon>Rhabditomorpha</taxon>
        <taxon>Strongyloidea</taxon>
        <taxon>Heligmosomidae</taxon>
        <taxon>Nippostrongylus</taxon>
    </lineage>
</organism>
<evidence type="ECO:0000256" key="1">
    <source>
        <dbReference type="SAM" id="MobiDB-lite"/>
    </source>
</evidence>
<reference evidence="2 3" key="2">
    <citation type="submission" date="2018-11" db="EMBL/GenBank/DDBJ databases">
        <authorList>
            <consortium name="Pathogen Informatics"/>
        </authorList>
    </citation>
    <scope>NUCLEOTIDE SEQUENCE [LARGE SCALE GENOMIC DNA]</scope>
</reference>
<gene>
    <name evidence="2" type="ORF">NBR_LOCUS15820</name>
</gene>